<evidence type="ECO:0000313" key="8">
    <source>
        <dbReference type="EMBL" id="RMB25035.1"/>
    </source>
</evidence>
<evidence type="ECO:0000256" key="2">
    <source>
        <dbReference type="ARBA" id="ARBA00011881"/>
    </source>
</evidence>
<evidence type="ECO:0000256" key="4">
    <source>
        <dbReference type="PROSITE-ProRule" id="PRU10007"/>
    </source>
</evidence>
<evidence type="ECO:0000256" key="5">
    <source>
        <dbReference type="RuleBase" id="RU003345"/>
    </source>
</evidence>
<dbReference type="SUPFAM" id="SSF53720">
    <property type="entry name" value="ALDH-like"/>
    <property type="match status" value="1"/>
</dbReference>
<dbReference type="InterPro" id="IPR016162">
    <property type="entry name" value="Ald_DH_N"/>
</dbReference>
<dbReference type="FunFam" id="3.40.309.10:FF:000012">
    <property type="entry name" value="Betaine aldehyde dehydrogenase"/>
    <property type="match status" value="1"/>
</dbReference>
<reference evidence="7 10" key="2">
    <citation type="submission" date="2018-07" db="EMBL/GenBank/DDBJ databases">
        <title>Genome sequences of Haloplanus aerogenes JCM 16430T.</title>
        <authorList>
            <person name="Kim Y.B."/>
            <person name="Roh S.W."/>
        </authorList>
    </citation>
    <scope>NUCLEOTIDE SEQUENCE [LARGE SCALE GENOMIC DNA]</scope>
    <source>
        <strain evidence="7 10">JCM 16430</strain>
    </source>
</reference>
<name>A0A3M0DS66_9EURY</name>
<dbReference type="Pfam" id="PF00171">
    <property type="entry name" value="Aldedh"/>
    <property type="match status" value="1"/>
</dbReference>
<dbReference type="InterPro" id="IPR015590">
    <property type="entry name" value="Aldehyde_DH_dom"/>
</dbReference>
<dbReference type="RefSeq" id="WP_121918877.1">
    <property type="nucleotide sequence ID" value="NZ_CP034145.1"/>
</dbReference>
<keyword evidence="10" id="KW-1185">Reference proteome</keyword>
<evidence type="ECO:0000256" key="1">
    <source>
        <dbReference type="ARBA" id="ARBA00009986"/>
    </source>
</evidence>
<comment type="subunit">
    <text evidence="2">Homotetramer.</text>
</comment>
<dbReference type="InterPro" id="IPR016160">
    <property type="entry name" value="Ald_DH_CS_CYS"/>
</dbReference>
<dbReference type="GeneID" id="38471234"/>
<dbReference type="InterPro" id="IPR016161">
    <property type="entry name" value="Ald_DH/histidinol_DH"/>
</dbReference>
<dbReference type="FunFam" id="3.40.605.10:FF:000007">
    <property type="entry name" value="NAD/NADP-dependent betaine aldehyde dehydrogenase"/>
    <property type="match status" value="1"/>
</dbReference>
<dbReference type="PANTHER" id="PTHR11699">
    <property type="entry name" value="ALDEHYDE DEHYDROGENASE-RELATED"/>
    <property type="match status" value="1"/>
</dbReference>
<reference evidence="8 9" key="1">
    <citation type="journal article" date="2015" name="Stand. Genomic Sci.">
        <title>Genomic Encyclopedia of Bacterial and Archaeal Type Strains, Phase III: the genomes of soil and plant-associated and newly described type strains.</title>
        <authorList>
            <person name="Whitman W.B."/>
            <person name="Woyke T."/>
            <person name="Klenk H.P."/>
            <person name="Zhou Y."/>
            <person name="Lilburn T.G."/>
            <person name="Beck B.J."/>
            <person name="De Vos P."/>
            <person name="Vandamme P."/>
            <person name="Eisen J.A."/>
            <person name="Garrity G."/>
            <person name="Hugenholtz P."/>
            <person name="Kyrpides N.C."/>
        </authorList>
    </citation>
    <scope>NUCLEOTIDE SEQUENCE [LARGE SCALE GENOMIC DNA]</scope>
    <source>
        <strain evidence="8 9">CGMCC 1.10124</strain>
    </source>
</reference>
<dbReference type="OrthoDB" id="6342at2157"/>
<dbReference type="InterPro" id="IPR016163">
    <property type="entry name" value="Ald_DH_C"/>
</dbReference>
<evidence type="ECO:0000313" key="7">
    <source>
        <dbReference type="EMBL" id="AZH25338.1"/>
    </source>
</evidence>
<dbReference type="Gene3D" id="3.40.309.10">
    <property type="entry name" value="Aldehyde Dehydrogenase, Chain A, domain 2"/>
    <property type="match status" value="1"/>
</dbReference>
<dbReference type="AlphaFoldDB" id="A0A3M0DS66"/>
<evidence type="ECO:0000313" key="10">
    <source>
        <dbReference type="Proteomes" id="UP000282007"/>
    </source>
</evidence>
<evidence type="ECO:0000259" key="6">
    <source>
        <dbReference type="Pfam" id="PF00171"/>
    </source>
</evidence>
<comment type="similarity">
    <text evidence="1 5">Belongs to the aldehyde dehydrogenase family.</text>
</comment>
<dbReference type="PROSITE" id="PS00687">
    <property type="entry name" value="ALDEHYDE_DEHYDR_GLU"/>
    <property type="match status" value="1"/>
</dbReference>
<accession>A0A3M0DS66</accession>
<dbReference type="FunFam" id="3.40.605.10:FF:000026">
    <property type="entry name" value="Aldehyde dehydrogenase, putative"/>
    <property type="match status" value="1"/>
</dbReference>
<evidence type="ECO:0000256" key="3">
    <source>
        <dbReference type="ARBA" id="ARBA00023002"/>
    </source>
</evidence>
<dbReference type="EMBL" id="CP034145">
    <property type="protein sequence ID" value="AZH25338.1"/>
    <property type="molecule type" value="Genomic_DNA"/>
</dbReference>
<evidence type="ECO:0000313" key="9">
    <source>
        <dbReference type="Proteomes" id="UP000277326"/>
    </source>
</evidence>
<dbReference type="CDD" id="cd07114">
    <property type="entry name" value="ALDH_DhaS"/>
    <property type="match status" value="1"/>
</dbReference>
<dbReference type="EMBL" id="REFS01000001">
    <property type="protein sequence ID" value="RMB25035.1"/>
    <property type="molecule type" value="Genomic_DNA"/>
</dbReference>
<protein>
    <submittedName>
        <fullName evidence="7 8">Aldehyde dehydrogenase</fullName>
    </submittedName>
</protein>
<gene>
    <name evidence="8" type="ORF">ATH50_0118</name>
    <name evidence="7" type="ORF">DU502_08070</name>
</gene>
<organism evidence="8 9">
    <name type="scientific">Haloplanus aerogenes</name>
    <dbReference type="NCBI Taxonomy" id="660522"/>
    <lineage>
        <taxon>Archaea</taxon>
        <taxon>Methanobacteriati</taxon>
        <taxon>Methanobacteriota</taxon>
        <taxon>Stenosarchaea group</taxon>
        <taxon>Halobacteria</taxon>
        <taxon>Halobacteriales</taxon>
        <taxon>Haloferacaceae</taxon>
        <taxon>Haloplanus</taxon>
    </lineage>
</organism>
<dbReference type="InterPro" id="IPR029510">
    <property type="entry name" value="Ald_DH_CS_GLU"/>
</dbReference>
<dbReference type="Proteomes" id="UP000277326">
    <property type="component" value="Unassembled WGS sequence"/>
</dbReference>
<sequence length="496" mass="53120">MDHTELLAGREYGMIVDGERVDATAGERFDVTYPYDGTAWASVPEATAEDVDAAVDAARRRFESDDWQDRSATERGQLLFALADEIEAHTEELAHLESLSNGKLIREMRGQVESLPDWYRYYGGLADKVQGDTMPIEQDGFFGYTKPEPYGVVGAITTWNSPLSLATYKIAPAIAAGNTVVLKPSELAPVSAIRLAELALDAGFPPGALNVVTGFAEAGAALAGHEDIDRVALTGGPTAGKAVAKAAAENVVPSTLELGGKSPNIVFPDADLDTAVTGAIKGIFAASGQTCIAGSRLFLHESIADDFLDRLIERTEAISLGDPLDEATEMGPIVSAEQLAGVRDHVDRAVDDGATLLTGGEEREVPDGPFYPPTILGDVTNDMAIAREEVFGPVLAVLTFESEDEVIEKANDSEFGLAAGVWTTDIRRGHRMADQLEAGVVWLNTYRKSSFTMPFGGFKQSGMGVEKGIEAIDEYLQTKSVWVETEGEISDPFRLV</sequence>
<dbReference type="Proteomes" id="UP000282007">
    <property type="component" value="Chromosome"/>
</dbReference>
<feature type="active site" evidence="4">
    <location>
        <position position="257"/>
    </location>
</feature>
<reference evidence="8" key="3">
    <citation type="submission" date="2018-10" db="EMBL/GenBank/DDBJ databases">
        <authorList>
            <person name="Whitman W."/>
            <person name="Huntemann M."/>
            <person name="Clum A."/>
            <person name="Pillay M."/>
            <person name="Palaniappan K."/>
            <person name="Varghese N."/>
            <person name="Mikhailova N."/>
            <person name="Stamatis D."/>
            <person name="Reddy T."/>
            <person name="Daum C."/>
            <person name="Shapiro N."/>
            <person name="Ivanova N."/>
            <person name="Kyrpides N."/>
            <person name="Woyke T."/>
        </authorList>
    </citation>
    <scope>NUCLEOTIDE SEQUENCE</scope>
    <source>
        <strain evidence="8">CGMCC 1.10124</strain>
    </source>
</reference>
<keyword evidence="3 5" id="KW-0560">Oxidoreductase</keyword>
<dbReference type="GO" id="GO:0016620">
    <property type="term" value="F:oxidoreductase activity, acting on the aldehyde or oxo group of donors, NAD or NADP as acceptor"/>
    <property type="evidence" value="ECO:0007669"/>
    <property type="project" value="InterPro"/>
</dbReference>
<dbReference type="Gene3D" id="3.40.605.10">
    <property type="entry name" value="Aldehyde Dehydrogenase, Chain A, domain 1"/>
    <property type="match status" value="1"/>
</dbReference>
<feature type="domain" description="Aldehyde dehydrogenase" evidence="6">
    <location>
        <begin position="24"/>
        <end position="481"/>
    </location>
</feature>
<dbReference type="KEGG" id="haer:DU502_08070"/>
<proteinExistence type="inferred from homology"/>
<dbReference type="PROSITE" id="PS00070">
    <property type="entry name" value="ALDEHYDE_DEHYDR_CYS"/>
    <property type="match status" value="1"/>
</dbReference>